<dbReference type="InParanoid" id="A0A212EUX5"/>
<evidence type="ECO:0000259" key="2">
    <source>
        <dbReference type="Pfam" id="PF15888"/>
    </source>
</evidence>
<feature type="compositionally biased region" description="Polar residues" evidence="1">
    <location>
        <begin position="331"/>
        <end position="349"/>
    </location>
</feature>
<feature type="region of interest" description="Disordered" evidence="1">
    <location>
        <begin position="190"/>
        <end position="210"/>
    </location>
</feature>
<sequence length="567" mass="63866">MQHSEDAYITQILLESAPEESCLWDTGPAASYNVSAGRASSLKVFAMWYPWIALLVSSALVGAETTEGPTPATTRAPPRTLDRPLGELAWPTWLQNPDEGNQNAPPRRITTKSLFITPLVCPKGHRLDGAACVQVVTVNKDEHERILLEQLNALHIFTAAPNNSDVFYDYGDEEPGPLQLSIPIGLDPQVSPQDPSAQNQDLTPNFGNNDKNADNTDIEAELELLKLQQAHNKLNQTAGNNILSHNALHNLLTYSDKPKRDSPMINSSEVESLNSTDEGQKEVVYGHVNVDPVLYDTINENNEDKATDLEIKNDETSLADKDNSSNKTENDTTLANFTDYSSNTTNTTKPVLKNTEETKLNPENDYSDIGEAIKLISRYAEVSTDDNFTKDDKKDPSTEDSILGTRTKLQYRRKKPIVSFKINEQENPTPDVMSSDVMNDRLNPKNVVLYRYPWPSESAGVIPPNYPFRRLQDYWPGRSQIGGLYRSENPRRHHHTYPHYFRPRGYNYAGYHGTRSGLQEAYSRLRRYPHKLEERNASPVRSHATNQDLYSLLGLRHWFSGEGTSKR</sequence>
<feature type="domain" description="Folded gastrulation N-terminal" evidence="2">
    <location>
        <begin position="109"/>
        <end position="203"/>
    </location>
</feature>
<dbReference type="Proteomes" id="UP000007151">
    <property type="component" value="Unassembled WGS sequence"/>
</dbReference>
<keyword evidence="4" id="KW-1185">Reference proteome</keyword>
<accession>A0A212EUX5</accession>
<feature type="compositionally biased region" description="Basic and acidic residues" evidence="1">
    <location>
        <begin position="312"/>
        <end position="330"/>
    </location>
</feature>
<gene>
    <name evidence="3" type="ORF">KGM_205915</name>
</gene>
<dbReference type="AlphaFoldDB" id="A0A212EUX5"/>
<dbReference type="KEGG" id="dpl:KGM_205915"/>
<reference evidence="3 4" key="1">
    <citation type="journal article" date="2011" name="Cell">
        <title>The monarch butterfly genome yields insights into long-distance migration.</title>
        <authorList>
            <person name="Zhan S."/>
            <person name="Merlin C."/>
            <person name="Boore J.L."/>
            <person name="Reppert S.M."/>
        </authorList>
    </citation>
    <scope>NUCLEOTIDE SEQUENCE [LARGE SCALE GENOMIC DNA]</scope>
    <source>
        <strain evidence="3">F-2</strain>
    </source>
</reference>
<feature type="region of interest" description="Disordered" evidence="1">
    <location>
        <begin position="312"/>
        <end position="350"/>
    </location>
</feature>
<feature type="region of interest" description="Disordered" evidence="1">
    <location>
        <begin position="385"/>
        <end position="404"/>
    </location>
</feature>
<evidence type="ECO:0000256" key="1">
    <source>
        <dbReference type="SAM" id="MobiDB-lite"/>
    </source>
</evidence>
<dbReference type="Pfam" id="PF15888">
    <property type="entry name" value="FOG_N"/>
    <property type="match status" value="1"/>
</dbReference>
<organism evidence="3 4">
    <name type="scientific">Danaus plexippus plexippus</name>
    <dbReference type="NCBI Taxonomy" id="278856"/>
    <lineage>
        <taxon>Eukaryota</taxon>
        <taxon>Metazoa</taxon>
        <taxon>Ecdysozoa</taxon>
        <taxon>Arthropoda</taxon>
        <taxon>Hexapoda</taxon>
        <taxon>Insecta</taxon>
        <taxon>Pterygota</taxon>
        <taxon>Neoptera</taxon>
        <taxon>Endopterygota</taxon>
        <taxon>Lepidoptera</taxon>
        <taxon>Glossata</taxon>
        <taxon>Ditrysia</taxon>
        <taxon>Papilionoidea</taxon>
        <taxon>Nymphalidae</taxon>
        <taxon>Danainae</taxon>
        <taxon>Danaini</taxon>
        <taxon>Danaina</taxon>
        <taxon>Danaus</taxon>
        <taxon>Danaus</taxon>
    </lineage>
</organism>
<dbReference type="EMBL" id="AGBW02012273">
    <property type="protein sequence ID" value="OWR45298.1"/>
    <property type="molecule type" value="Genomic_DNA"/>
</dbReference>
<evidence type="ECO:0000313" key="3">
    <source>
        <dbReference type="EMBL" id="OWR45298.1"/>
    </source>
</evidence>
<feature type="compositionally biased region" description="Basic and acidic residues" evidence="1">
    <location>
        <begin position="387"/>
        <end position="397"/>
    </location>
</feature>
<dbReference type="InterPro" id="IPR031761">
    <property type="entry name" value="FOG_N"/>
</dbReference>
<protein>
    <recommendedName>
        <fullName evidence="2">Folded gastrulation N-terminal domain-containing protein</fullName>
    </recommendedName>
</protein>
<dbReference type="eggNOG" id="ENOG502S80Z">
    <property type="taxonomic scope" value="Eukaryota"/>
</dbReference>
<evidence type="ECO:0000313" key="4">
    <source>
        <dbReference type="Proteomes" id="UP000007151"/>
    </source>
</evidence>
<comment type="caution">
    <text evidence="3">The sequence shown here is derived from an EMBL/GenBank/DDBJ whole genome shotgun (WGS) entry which is preliminary data.</text>
</comment>
<proteinExistence type="predicted"/>
<feature type="compositionally biased region" description="Polar residues" evidence="1">
    <location>
        <begin position="264"/>
        <end position="277"/>
    </location>
</feature>
<feature type="region of interest" description="Disordered" evidence="1">
    <location>
        <begin position="257"/>
        <end position="278"/>
    </location>
</feature>
<name>A0A212EUX5_DANPL</name>